<proteinExistence type="inferred from homology"/>
<dbReference type="InterPro" id="IPR011054">
    <property type="entry name" value="Rudment_hybrid_motif"/>
</dbReference>
<evidence type="ECO:0000256" key="7">
    <source>
        <dbReference type="ARBA" id="ARBA00022755"/>
    </source>
</evidence>
<evidence type="ECO:0000256" key="11">
    <source>
        <dbReference type="ARBA" id="ARBA00038345"/>
    </source>
</evidence>
<evidence type="ECO:0000313" key="16">
    <source>
        <dbReference type="EMBL" id="KIX14544.1"/>
    </source>
</evidence>
<keyword evidence="8 14" id="KW-0067">ATP-binding</keyword>
<dbReference type="PROSITE" id="PS50975">
    <property type="entry name" value="ATP_GRASP"/>
    <property type="match status" value="1"/>
</dbReference>
<comment type="cofactor">
    <cofactor evidence="2">
        <name>Mg(2+)</name>
        <dbReference type="ChEBI" id="CHEBI:18420"/>
    </cofactor>
</comment>
<feature type="binding site" evidence="13">
    <location>
        <position position="440"/>
    </location>
    <ligand>
        <name>substrate</name>
    </ligand>
</feature>
<dbReference type="Gene3D" id="3.40.50.1970">
    <property type="match status" value="1"/>
</dbReference>
<keyword evidence="6 14" id="KW-0547">Nucleotide-binding</keyword>
<dbReference type="Gene3D" id="3.30.1490.20">
    <property type="entry name" value="ATP-grasp fold, A domain"/>
    <property type="match status" value="1"/>
</dbReference>
<comment type="pathway">
    <text evidence="3 12">Purine metabolism; IMP biosynthesis via de novo pathway; N(1)-(5-phospho-D-ribosyl)glycinamide from 5-phospho-alpha-D-ribose 1-diphosphate: step 2/2.</text>
</comment>
<accession>A0A0D2J8S1</accession>
<protein>
    <recommendedName>
        <fullName evidence="12 13">Multifunctional fusion protein</fullName>
    </recommendedName>
    <domain>
        <recommendedName>
            <fullName evidence="12">Phosphoribosylamine--glycine ligase</fullName>
            <ecNumber evidence="12">6.3.4.13</ecNumber>
        </recommendedName>
        <alternativeName>
            <fullName evidence="12">GARS</fullName>
        </alternativeName>
        <alternativeName>
            <fullName evidence="12">Glycinamide ribonucleotide synthetase</fullName>
        </alternativeName>
        <alternativeName>
            <fullName evidence="12">Phosphoribosylglycinamide synthetase</fullName>
        </alternativeName>
    </domain>
    <domain>
        <recommendedName>
            <fullName evidence="13">N5-carboxyaminoimidazole ribonucleotide mutase</fullName>
            <shortName evidence="13">N5-CAIR mutase</shortName>
            <ecNumber evidence="13">5.4.99.18</ecNumber>
        </recommendedName>
        <alternativeName>
            <fullName evidence="13">5-(carboxyamino)imidazole ribonucleotide mutase</fullName>
        </alternativeName>
    </domain>
</protein>
<dbReference type="GO" id="GO:0006189">
    <property type="term" value="P:'de novo' IMP biosynthetic process"/>
    <property type="evidence" value="ECO:0007669"/>
    <property type="project" value="UniProtKB-UniRule"/>
</dbReference>
<dbReference type="SUPFAM" id="SSF51246">
    <property type="entry name" value="Rudiment single hybrid motif"/>
    <property type="match status" value="1"/>
</dbReference>
<evidence type="ECO:0000256" key="10">
    <source>
        <dbReference type="ARBA" id="ARBA00023211"/>
    </source>
</evidence>
<dbReference type="InterPro" id="IPR016185">
    <property type="entry name" value="PreATP-grasp_dom_sf"/>
</dbReference>
<dbReference type="InterPro" id="IPR020561">
    <property type="entry name" value="PRibGlycinamid_synth_ATP-grasp"/>
</dbReference>
<keyword evidence="9" id="KW-0460">Magnesium</keyword>
<dbReference type="PATRIC" id="fig|1429043.3.peg.1705"/>
<evidence type="ECO:0000256" key="2">
    <source>
        <dbReference type="ARBA" id="ARBA00001946"/>
    </source>
</evidence>
<dbReference type="EC" id="6.3.4.13" evidence="12"/>
<dbReference type="AlphaFoldDB" id="A0A0D2J8S1"/>
<dbReference type="GO" id="GO:0046872">
    <property type="term" value="F:metal ion binding"/>
    <property type="evidence" value="ECO:0007669"/>
    <property type="project" value="UniProtKB-KW"/>
</dbReference>
<comment type="caution">
    <text evidence="16">The sequence shown here is derived from an EMBL/GenBank/DDBJ whole genome shotgun (WGS) entry which is preliminary data.</text>
</comment>
<evidence type="ECO:0000313" key="17">
    <source>
        <dbReference type="Proteomes" id="UP000032233"/>
    </source>
</evidence>
<dbReference type="InterPro" id="IPR000115">
    <property type="entry name" value="PRibGlycinamide_synth"/>
</dbReference>
<comment type="similarity">
    <text evidence="11 12">Belongs to the GARS family.</text>
</comment>
<evidence type="ECO:0000256" key="5">
    <source>
        <dbReference type="ARBA" id="ARBA00022723"/>
    </source>
</evidence>
<dbReference type="InterPro" id="IPR011761">
    <property type="entry name" value="ATP-grasp"/>
</dbReference>
<dbReference type="SMART" id="SM01209">
    <property type="entry name" value="GARS_A"/>
    <property type="match status" value="1"/>
</dbReference>
<evidence type="ECO:0000256" key="3">
    <source>
        <dbReference type="ARBA" id="ARBA00005174"/>
    </source>
</evidence>
<dbReference type="PROSITE" id="PS00184">
    <property type="entry name" value="GARS"/>
    <property type="match status" value="1"/>
</dbReference>
<evidence type="ECO:0000256" key="8">
    <source>
        <dbReference type="ARBA" id="ARBA00022840"/>
    </source>
</evidence>
<name>A0A0D2J8S1_9BACT</name>
<reference evidence="16 17" key="1">
    <citation type="submission" date="2013-11" db="EMBL/GenBank/DDBJ databases">
        <title>Metagenomic analysis of a methanogenic consortium involved in long chain n-alkane degradation.</title>
        <authorList>
            <person name="Davidova I.A."/>
            <person name="Callaghan A.V."/>
            <person name="Wawrik B."/>
            <person name="Pruitt S."/>
            <person name="Marks C."/>
            <person name="Duncan K.E."/>
            <person name="Suflita J.M."/>
        </authorList>
    </citation>
    <scope>NUCLEOTIDE SEQUENCE [LARGE SCALE GENOMIC DNA]</scope>
    <source>
        <strain evidence="16 17">SPR</strain>
    </source>
</reference>
<dbReference type="FunFam" id="3.30.470.20:FF:000031">
    <property type="entry name" value="Phosphoribosylamine--glycine ligase"/>
    <property type="match status" value="1"/>
</dbReference>
<dbReference type="Gene3D" id="3.30.470.20">
    <property type="entry name" value="ATP-grasp fold, B domain"/>
    <property type="match status" value="1"/>
</dbReference>
<dbReference type="Pfam" id="PF02844">
    <property type="entry name" value="GARS_N"/>
    <property type="match status" value="1"/>
</dbReference>
<dbReference type="InterPro" id="IPR020560">
    <property type="entry name" value="PRibGlycinamide_synth_C-dom"/>
</dbReference>
<dbReference type="Gene3D" id="3.40.50.20">
    <property type="match status" value="1"/>
</dbReference>
<dbReference type="PANTHER" id="PTHR43472">
    <property type="entry name" value="PHOSPHORIBOSYLAMINE--GLYCINE LIGASE"/>
    <property type="match status" value="1"/>
</dbReference>
<dbReference type="Gene3D" id="3.90.600.10">
    <property type="entry name" value="Phosphoribosylglycinamide synthetase, C-terminal domain"/>
    <property type="match status" value="1"/>
</dbReference>
<evidence type="ECO:0000256" key="1">
    <source>
        <dbReference type="ARBA" id="ARBA00001936"/>
    </source>
</evidence>
<dbReference type="GO" id="GO:0009113">
    <property type="term" value="P:purine nucleobase biosynthetic process"/>
    <property type="evidence" value="ECO:0007669"/>
    <property type="project" value="InterPro"/>
</dbReference>
<dbReference type="SUPFAM" id="SSF52255">
    <property type="entry name" value="N5-CAIR mutase (phosphoribosylaminoimidazole carboxylase, PurE)"/>
    <property type="match status" value="1"/>
</dbReference>
<dbReference type="SMART" id="SM01001">
    <property type="entry name" value="AIRC"/>
    <property type="match status" value="1"/>
</dbReference>
<dbReference type="GO" id="GO:0005524">
    <property type="term" value="F:ATP binding"/>
    <property type="evidence" value="ECO:0007669"/>
    <property type="project" value="UniProtKB-UniRule"/>
</dbReference>
<evidence type="ECO:0000256" key="12">
    <source>
        <dbReference type="HAMAP-Rule" id="MF_00138"/>
    </source>
</evidence>
<dbReference type="GO" id="GO:0034023">
    <property type="term" value="F:5-(carboxyamino)imidazole ribonucleotide mutase activity"/>
    <property type="evidence" value="ECO:0007669"/>
    <property type="project" value="UniProtKB-UniRule"/>
</dbReference>
<dbReference type="EC" id="5.4.99.18" evidence="13"/>
<dbReference type="RefSeq" id="WP_044347794.1">
    <property type="nucleotide sequence ID" value="NZ_AZAC01000010.1"/>
</dbReference>
<comment type="catalytic activity">
    <reaction evidence="13">
        <text>5-carboxyamino-1-(5-phospho-D-ribosyl)imidazole + H(+) = 5-amino-1-(5-phospho-D-ribosyl)imidazole-4-carboxylate</text>
        <dbReference type="Rhea" id="RHEA:13193"/>
        <dbReference type="ChEBI" id="CHEBI:15378"/>
        <dbReference type="ChEBI" id="CHEBI:58730"/>
        <dbReference type="ChEBI" id="CHEBI:77657"/>
        <dbReference type="EC" id="5.4.99.18"/>
    </reaction>
</comment>
<dbReference type="InterPro" id="IPR000031">
    <property type="entry name" value="PurE_dom"/>
</dbReference>
<evidence type="ECO:0000256" key="9">
    <source>
        <dbReference type="ARBA" id="ARBA00022842"/>
    </source>
</evidence>
<organism evidence="16 17">
    <name type="scientific">Dethiosulfatarculus sandiegensis</name>
    <dbReference type="NCBI Taxonomy" id="1429043"/>
    <lineage>
        <taxon>Bacteria</taxon>
        <taxon>Pseudomonadati</taxon>
        <taxon>Thermodesulfobacteriota</taxon>
        <taxon>Desulfarculia</taxon>
        <taxon>Desulfarculales</taxon>
        <taxon>Desulfarculaceae</taxon>
        <taxon>Dethiosulfatarculus</taxon>
    </lineage>
</organism>
<dbReference type="NCBIfam" id="TIGR00877">
    <property type="entry name" value="purD"/>
    <property type="match status" value="1"/>
</dbReference>
<comment type="function">
    <text evidence="13">Catalyzes the conversion of N5-carboxyaminoimidazole ribonucleotide (N5-CAIR) to 4-carboxy-5-aminoimidazole ribonucleotide (CAIR).</text>
</comment>
<dbReference type="NCBIfam" id="TIGR01162">
    <property type="entry name" value="purE"/>
    <property type="match status" value="1"/>
</dbReference>
<gene>
    <name evidence="12" type="primary">purD</name>
    <name evidence="13" type="synonym">purE</name>
    <name evidence="16" type="ORF">X474_08060</name>
</gene>
<keyword evidence="17" id="KW-1185">Reference proteome</keyword>
<dbReference type="InterPro" id="IPR037123">
    <property type="entry name" value="PRibGlycinamide_synth_C_sf"/>
</dbReference>
<dbReference type="HAMAP" id="MF_01929">
    <property type="entry name" value="PurE_classI"/>
    <property type="match status" value="1"/>
</dbReference>
<dbReference type="InParanoid" id="A0A0D2J8S1"/>
<evidence type="ECO:0000256" key="4">
    <source>
        <dbReference type="ARBA" id="ARBA00022598"/>
    </source>
</evidence>
<dbReference type="Pfam" id="PF00731">
    <property type="entry name" value="AIRC"/>
    <property type="match status" value="1"/>
</dbReference>
<keyword evidence="4 12" id="KW-0436">Ligase</keyword>
<dbReference type="FunFam" id="3.90.600.10:FF:000001">
    <property type="entry name" value="Trifunctional purine biosynthetic protein adenosine-3"/>
    <property type="match status" value="1"/>
</dbReference>
<dbReference type="InterPro" id="IPR033747">
    <property type="entry name" value="PurE_ClassI"/>
</dbReference>
<keyword evidence="13" id="KW-0413">Isomerase</keyword>
<feature type="domain" description="ATP-grasp" evidence="15">
    <location>
        <begin position="107"/>
        <end position="314"/>
    </location>
</feature>
<keyword evidence="7 12" id="KW-0658">Purine biosynthesis</keyword>
<dbReference type="SUPFAM" id="SSF52440">
    <property type="entry name" value="PreATP-grasp domain"/>
    <property type="match status" value="1"/>
</dbReference>
<dbReference type="Pfam" id="PF02843">
    <property type="entry name" value="GARS_C"/>
    <property type="match status" value="1"/>
</dbReference>
<sequence>MKVLVVGSGGREHALVWKLAQSPKVKEVFCAPGNAGIKSQATCVDIKADDIEGLKAFAADNAIDLTLVGPEVPLVTGIADEFEAAGLKVVGPDKYCSQLEGSKSFAKDLMAKYQVSTAPYRVFYDHAEALAYVRGAGRRLVVKADGLCAGKGVTLCKNTEQAEAALDDLMVKKVFGEAGAKVVIEEWLNGEEASFMVFSDGDNVLAMPSSQDHKAVGEGDTGANTGGMGAYSPAPVVTTEISDKVLEKIICPMIHGLKAEGHPYRGVLYAGLMISEEGEPSVVEFNVRFGDPECQPLMLRLGSDLAEICQGMMDGNLGQIKVHWHTSPAVCVVLAAEGYPASYDKGKEISGLEEAAQMPQVEVFQAGTSEKDGKYYTNGGRVLGVTARGQDIKDAIDIAYKASEIIKWEGQYYRKDIGHRALTRSEKSAQVGVIMGSASDWDAMKGAVEALRILGVKAEVRVLSAHRTPEQAVAYARQAPSKGIKVIIAGAGWAAHLAGAMAAHSILPVIGVPMDSSPLNGMDALLSTVQMPPGIPVATVAIGSGGARNAGILAAQILALSDENLAKALKGQRKKLAQKVLTADETMTQRALAGEPFFE</sequence>
<feature type="binding site" evidence="13">
    <location>
        <position position="467"/>
    </location>
    <ligand>
        <name>substrate</name>
    </ligand>
</feature>
<dbReference type="UniPathway" id="UPA00074">
    <property type="reaction ID" value="UER00125"/>
</dbReference>
<evidence type="ECO:0000256" key="6">
    <source>
        <dbReference type="ARBA" id="ARBA00022741"/>
    </source>
</evidence>
<comment type="similarity">
    <text evidence="13">Belongs to the AIR carboxylase family. Class I subfamily.</text>
</comment>
<dbReference type="InterPro" id="IPR020562">
    <property type="entry name" value="PRibGlycinamide_synth_N"/>
</dbReference>
<keyword evidence="5" id="KW-0479">Metal-binding</keyword>
<keyword evidence="10" id="KW-0464">Manganese</keyword>
<dbReference type="FunFam" id="3.40.50.20:FF:000006">
    <property type="entry name" value="Phosphoribosylamine--glycine ligase, chloroplastic"/>
    <property type="match status" value="1"/>
</dbReference>
<feature type="binding site" evidence="13">
    <location>
        <position position="437"/>
    </location>
    <ligand>
        <name>substrate</name>
    </ligand>
</feature>
<dbReference type="SMART" id="SM01210">
    <property type="entry name" value="GARS_C"/>
    <property type="match status" value="1"/>
</dbReference>
<evidence type="ECO:0000256" key="13">
    <source>
        <dbReference type="HAMAP-Rule" id="MF_01929"/>
    </source>
</evidence>
<dbReference type="Proteomes" id="UP000032233">
    <property type="component" value="Unassembled WGS sequence"/>
</dbReference>
<dbReference type="EMBL" id="AZAC01000010">
    <property type="protein sequence ID" value="KIX14544.1"/>
    <property type="molecule type" value="Genomic_DNA"/>
</dbReference>
<evidence type="ECO:0000259" key="15">
    <source>
        <dbReference type="PROSITE" id="PS50975"/>
    </source>
</evidence>
<comment type="pathway">
    <text evidence="13">Purine metabolism; IMP biosynthesis via de novo pathway; 5-amino-1-(5-phospho-D-ribosyl)imidazole-4-carboxylate from 5-amino-1-(5-phospho-D-ribosyl)imidazole (N5-CAIR route): step 2/2.</text>
</comment>
<dbReference type="InterPro" id="IPR013815">
    <property type="entry name" value="ATP_grasp_subdomain_1"/>
</dbReference>
<dbReference type="OrthoDB" id="9807240at2"/>
<dbReference type="HAMAP" id="MF_00138">
    <property type="entry name" value="GARS"/>
    <property type="match status" value="1"/>
</dbReference>
<comment type="cofactor">
    <cofactor evidence="1">
        <name>Mn(2+)</name>
        <dbReference type="ChEBI" id="CHEBI:29035"/>
    </cofactor>
</comment>
<dbReference type="GO" id="GO:0004637">
    <property type="term" value="F:phosphoribosylamine-glycine ligase activity"/>
    <property type="evidence" value="ECO:0007669"/>
    <property type="project" value="UniProtKB-UniRule"/>
</dbReference>
<evidence type="ECO:0000256" key="14">
    <source>
        <dbReference type="PROSITE-ProRule" id="PRU00409"/>
    </source>
</evidence>
<dbReference type="PANTHER" id="PTHR43472:SF1">
    <property type="entry name" value="PHOSPHORIBOSYLAMINE--GLYCINE LIGASE, CHLOROPLASTIC"/>
    <property type="match status" value="1"/>
</dbReference>
<dbReference type="STRING" id="1429043.X474_08060"/>
<comment type="catalytic activity">
    <reaction evidence="12">
        <text>5-phospho-beta-D-ribosylamine + glycine + ATP = N(1)-(5-phospho-beta-D-ribosyl)glycinamide + ADP + phosphate + H(+)</text>
        <dbReference type="Rhea" id="RHEA:17453"/>
        <dbReference type="ChEBI" id="CHEBI:15378"/>
        <dbReference type="ChEBI" id="CHEBI:30616"/>
        <dbReference type="ChEBI" id="CHEBI:43474"/>
        <dbReference type="ChEBI" id="CHEBI:57305"/>
        <dbReference type="ChEBI" id="CHEBI:58681"/>
        <dbReference type="ChEBI" id="CHEBI:143788"/>
        <dbReference type="ChEBI" id="CHEBI:456216"/>
        <dbReference type="EC" id="6.3.4.13"/>
    </reaction>
</comment>
<dbReference type="FunCoup" id="A0A0D2J8S1">
    <property type="interactions" value="405"/>
</dbReference>
<dbReference type="SUPFAM" id="SSF56059">
    <property type="entry name" value="Glutathione synthetase ATP-binding domain-like"/>
    <property type="match status" value="1"/>
</dbReference>
<dbReference type="InterPro" id="IPR020559">
    <property type="entry name" value="PRibGlycinamide_synth_CS"/>
</dbReference>
<dbReference type="Pfam" id="PF01071">
    <property type="entry name" value="GARS_A"/>
    <property type="match status" value="1"/>
</dbReference>